<dbReference type="CDD" id="cd07034">
    <property type="entry name" value="TPP_PYR_PFOR_IOR-alpha_like"/>
    <property type="match status" value="1"/>
</dbReference>
<dbReference type="InterPro" id="IPR050722">
    <property type="entry name" value="Pyruvate:ferred/Flavod_OxRd"/>
</dbReference>
<dbReference type="EMBL" id="MELK01000032">
    <property type="protein sequence ID" value="OFW57531.1"/>
    <property type="molecule type" value="Genomic_DNA"/>
</dbReference>
<gene>
    <name evidence="5" type="primary">porA</name>
    <name evidence="5" type="ORF">A2Y75_10145</name>
</gene>
<dbReference type="Pfam" id="PF01855">
    <property type="entry name" value="POR_N"/>
    <property type="match status" value="1"/>
</dbReference>
<feature type="domain" description="Pyruvate flavodoxin/ferredoxin oxidoreductase pyrimidine binding" evidence="3">
    <location>
        <begin position="10"/>
        <end position="233"/>
    </location>
</feature>
<dbReference type="Gene3D" id="3.40.50.970">
    <property type="match status" value="1"/>
</dbReference>
<protein>
    <submittedName>
        <fullName evidence="5">Pyruvate ferredoxin oxidoreductase</fullName>
    </submittedName>
</protein>
<dbReference type="Pfam" id="PF17147">
    <property type="entry name" value="PFOR_II"/>
    <property type="match status" value="1"/>
</dbReference>
<evidence type="ECO:0000256" key="1">
    <source>
        <dbReference type="ARBA" id="ARBA00009032"/>
    </source>
</evidence>
<evidence type="ECO:0000259" key="4">
    <source>
        <dbReference type="Pfam" id="PF17147"/>
    </source>
</evidence>
<dbReference type="STRING" id="1797197.A2Y75_10145"/>
<keyword evidence="2" id="KW-0560">Oxidoreductase</keyword>
<name>A0A1F2WL24_9ACTN</name>
<feature type="domain" description="Pyruvate:ferredoxin oxidoreductase core" evidence="4">
    <location>
        <begin position="256"/>
        <end position="357"/>
    </location>
</feature>
<dbReference type="Gene3D" id="3.40.50.920">
    <property type="match status" value="1"/>
</dbReference>
<dbReference type="PANTHER" id="PTHR32154:SF0">
    <property type="entry name" value="PYRUVATE-FLAVODOXIN OXIDOREDUCTASE-RELATED"/>
    <property type="match status" value="1"/>
</dbReference>
<keyword evidence="5" id="KW-0670">Pyruvate</keyword>
<dbReference type="AlphaFoldDB" id="A0A1F2WL24"/>
<evidence type="ECO:0000313" key="6">
    <source>
        <dbReference type="Proteomes" id="UP000177876"/>
    </source>
</evidence>
<evidence type="ECO:0000259" key="3">
    <source>
        <dbReference type="Pfam" id="PF01855"/>
    </source>
</evidence>
<dbReference type="InterPro" id="IPR009014">
    <property type="entry name" value="Transketo_C/PFOR_II"/>
</dbReference>
<dbReference type="GO" id="GO:0006979">
    <property type="term" value="P:response to oxidative stress"/>
    <property type="evidence" value="ECO:0007669"/>
    <property type="project" value="TreeGrafter"/>
</dbReference>
<evidence type="ECO:0000313" key="5">
    <source>
        <dbReference type="EMBL" id="OFW57531.1"/>
    </source>
</evidence>
<dbReference type="PANTHER" id="PTHR32154">
    <property type="entry name" value="PYRUVATE-FLAVODOXIN OXIDOREDUCTASE-RELATED"/>
    <property type="match status" value="1"/>
</dbReference>
<dbReference type="GO" id="GO:0000287">
    <property type="term" value="F:magnesium ion binding"/>
    <property type="evidence" value="ECO:0007669"/>
    <property type="project" value="UniProtKB-ARBA"/>
</dbReference>
<reference evidence="5 6" key="1">
    <citation type="journal article" date="2016" name="Nat. Commun.">
        <title>Thousands of microbial genomes shed light on interconnected biogeochemical processes in an aquifer system.</title>
        <authorList>
            <person name="Anantharaman K."/>
            <person name="Brown C.T."/>
            <person name="Hug L.A."/>
            <person name="Sharon I."/>
            <person name="Castelle C.J."/>
            <person name="Probst A.J."/>
            <person name="Thomas B.C."/>
            <person name="Singh A."/>
            <person name="Wilkins M.J."/>
            <person name="Karaoz U."/>
            <person name="Brodie E.L."/>
            <person name="Williams K.H."/>
            <person name="Hubbard S.S."/>
            <person name="Banfield J.F."/>
        </authorList>
    </citation>
    <scope>NUCLEOTIDE SEQUENCE [LARGE SCALE GENOMIC DNA]</scope>
</reference>
<dbReference type="SUPFAM" id="SSF52922">
    <property type="entry name" value="TK C-terminal domain-like"/>
    <property type="match status" value="1"/>
</dbReference>
<comment type="caution">
    <text evidence="5">The sequence shown here is derived from an EMBL/GenBank/DDBJ whole genome shotgun (WGS) entry which is preliminary data.</text>
</comment>
<dbReference type="FunFam" id="3.40.50.920:FF:000010">
    <property type="entry name" value="Pyruvate ferredoxin oxidoreductase, alpha subunit"/>
    <property type="match status" value="1"/>
</dbReference>
<dbReference type="InterPro" id="IPR029061">
    <property type="entry name" value="THDP-binding"/>
</dbReference>
<accession>A0A1F2WL24</accession>
<sequence>MEGSMAVAQAVKACRPAVISAYPITPQTHIVEFLAQMVADGELKTQYVRVDSEFSAASVIGGASATGVRAYTASSSQGLLLMTEVIYYLAGTRLPVVITGANRGVSAPISLQPEHQDSQSLRDSGIIQIYVESAQEAYDAHIQAFKIAEDHRVLLPVMICMDGYILTHVFETVTTFNQAAIDNFLPPYDPLHYLSPERPMTFGTIADENNALEFHYLLQEAMQNAKKVIEEVAQNYGNTFGYYHGGLIDCYKTDDAEVILVAMGSTVSTLREAVDLLRLEGIKVGLVKVRCFRPFPDEELCQAVKGASAVAVLDRALSMGSQGILAVEVKAALYNAPHRPLVLGELAGYGGREVTLEVARTIVERARQALESGIVTPLVDFVGLKPEILDSTRLGNGI</sequence>
<proteinExistence type="inferred from homology"/>
<dbReference type="SUPFAM" id="SSF52518">
    <property type="entry name" value="Thiamin diphosphate-binding fold (THDP-binding)"/>
    <property type="match status" value="1"/>
</dbReference>
<dbReference type="FunFam" id="3.40.50.970:FF:000012">
    <property type="entry name" value="Pyruvate:ferredoxin (Flavodoxin) oxidoreductase"/>
    <property type="match status" value="1"/>
</dbReference>
<organism evidence="5 6">
    <name type="scientific">Candidatus Solincola sediminis</name>
    <dbReference type="NCBI Taxonomy" id="1797199"/>
    <lineage>
        <taxon>Bacteria</taxon>
        <taxon>Bacillati</taxon>
        <taxon>Actinomycetota</taxon>
        <taxon>Candidatus Geothermincolia</taxon>
        <taxon>Candidatus Geothermincolales</taxon>
        <taxon>Candidatus Geothermincolaceae</taxon>
        <taxon>Candidatus Solincola</taxon>
    </lineage>
</organism>
<comment type="similarity">
    <text evidence="1">Belongs to the pyruvate:ferredoxin/flavodoxin oxidoreductase family.</text>
</comment>
<dbReference type="InterPro" id="IPR033412">
    <property type="entry name" value="PFOR_II"/>
</dbReference>
<dbReference type="GO" id="GO:0019752">
    <property type="term" value="P:carboxylic acid metabolic process"/>
    <property type="evidence" value="ECO:0007669"/>
    <property type="project" value="UniProtKB-ARBA"/>
</dbReference>
<dbReference type="InterPro" id="IPR002880">
    <property type="entry name" value="Pyrv_Fd/Flavodoxin_OxRdtase_N"/>
</dbReference>
<dbReference type="Proteomes" id="UP000177876">
    <property type="component" value="Unassembled WGS sequence"/>
</dbReference>
<dbReference type="GO" id="GO:0016903">
    <property type="term" value="F:oxidoreductase activity, acting on the aldehyde or oxo group of donors"/>
    <property type="evidence" value="ECO:0007669"/>
    <property type="project" value="UniProtKB-ARBA"/>
</dbReference>
<evidence type="ECO:0000256" key="2">
    <source>
        <dbReference type="ARBA" id="ARBA00023002"/>
    </source>
</evidence>